<dbReference type="InterPro" id="IPR022803">
    <property type="entry name" value="Ribosomal_uL5_dom_sf"/>
</dbReference>
<dbReference type="InterPro" id="IPR031309">
    <property type="entry name" value="Ribosomal_uL5_C"/>
</dbReference>
<reference evidence="7" key="1">
    <citation type="journal article" date="2003" name="Mol. Biol. Evol.">
        <title>Structure of the bc1 complex from Seculamonas ecuadoriensis, a jakobid flagellate with an ancestral mitochondrial genome.</title>
        <authorList>
            <person name="Marx S."/>
            <person name="Baumgartner M."/>
            <person name="Kannan S."/>
            <person name="Braun H.P."/>
            <person name="Lang B.F."/>
            <person name="Burger G."/>
        </authorList>
    </citation>
    <scope>NUCLEOTIDE SEQUENCE</scope>
    <source>
        <strain evidence="7">ATCC 50688</strain>
    </source>
</reference>
<dbReference type="Gene3D" id="3.30.1440.10">
    <property type="match status" value="1"/>
</dbReference>
<dbReference type="GO" id="GO:1990904">
    <property type="term" value="C:ribonucleoprotein complex"/>
    <property type="evidence" value="ECO:0007669"/>
    <property type="project" value="UniProtKB-KW"/>
</dbReference>
<name>M4QB30_SECEC</name>
<evidence type="ECO:0000259" key="5">
    <source>
        <dbReference type="Pfam" id="PF00281"/>
    </source>
</evidence>
<feature type="domain" description="Large ribosomal subunit protein uL5 N-terminal" evidence="5">
    <location>
        <begin position="24"/>
        <end position="80"/>
    </location>
</feature>
<dbReference type="GO" id="GO:0006412">
    <property type="term" value="P:translation"/>
    <property type="evidence" value="ECO:0007669"/>
    <property type="project" value="InterPro"/>
</dbReference>
<dbReference type="PANTHER" id="PTHR11994">
    <property type="entry name" value="60S RIBOSOMAL PROTEIN L11-RELATED"/>
    <property type="match status" value="1"/>
</dbReference>
<dbReference type="GeneID" id="15333304"/>
<comment type="similarity">
    <text evidence="1 4">Belongs to the universal ribosomal protein uL5 family.</text>
</comment>
<keyword evidence="2 4" id="KW-0689">Ribosomal protein</keyword>
<dbReference type="GO" id="GO:0003735">
    <property type="term" value="F:structural constituent of ribosome"/>
    <property type="evidence" value="ECO:0007669"/>
    <property type="project" value="InterPro"/>
</dbReference>
<dbReference type="RefSeq" id="YP_007890816.1">
    <property type="nucleotide sequence ID" value="NC_021128.1"/>
</dbReference>
<evidence type="ECO:0000256" key="1">
    <source>
        <dbReference type="ARBA" id="ARBA00008553"/>
    </source>
</evidence>
<feature type="domain" description="Large ribosomal subunit protein uL5 C-terminal" evidence="6">
    <location>
        <begin position="84"/>
        <end position="178"/>
    </location>
</feature>
<dbReference type="Pfam" id="PF00673">
    <property type="entry name" value="Ribosomal_L5_C"/>
    <property type="match status" value="1"/>
</dbReference>
<dbReference type="FunFam" id="3.30.1440.10:FF:000001">
    <property type="entry name" value="50S ribosomal protein L5"/>
    <property type="match status" value="1"/>
</dbReference>
<evidence type="ECO:0000256" key="4">
    <source>
        <dbReference type="RuleBase" id="RU003930"/>
    </source>
</evidence>
<accession>M4QB30</accession>
<reference evidence="7" key="3">
    <citation type="journal article" date="2006" name="RNA">
        <title>Hybrid E. coli--Mitochondrial ribonuclease P RNAs are catalytically active.</title>
        <authorList>
            <person name="Seif E."/>
            <person name="Cadieux A."/>
            <person name="Lang B.F."/>
        </authorList>
    </citation>
    <scope>NUCLEOTIDE SEQUENCE</scope>
    <source>
        <strain evidence="7">ATCC 50688</strain>
    </source>
</reference>
<keyword evidence="3 4" id="KW-0687">Ribonucleoprotein</keyword>
<dbReference type="EMBL" id="KC353359">
    <property type="protein sequence ID" value="AGH24511.1"/>
    <property type="molecule type" value="Genomic_DNA"/>
</dbReference>
<dbReference type="SUPFAM" id="SSF55282">
    <property type="entry name" value="RL5-like"/>
    <property type="match status" value="1"/>
</dbReference>
<keyword evidence="7" id="KW-0496">Mitochondrion</keyword>
<dbReference type="InterPro" id="IPR020930">
    <property type="entry name" value="Ribosomal_uL5_bac-type"/>
</dbReference>
<dbReference type="InterPro" id="IPR031310">
    <property type="entry name" value="Ribosomal_uL5_N"/>
</dbReference>
<evidence type="ECO:0000256" key="3">
    <source>
        <dbReference type="ARBA" id="ARBA00023274"/>
    </source>
</evidence>
<evidence type="ECO:0000256" key="2">
    <source>
        <dbReference type="ARBA" id="ARBA00022980"/>
    </source>
</evidence>
<dbReference type="Pfam" id="PF00281">
    <property type="entry name" value="Ribosomal_L5"/>
    <property type="match status" value="1"/>
</dbReference>
<geneLocation type="mitochondrion" evidence="7"/>
<dbReference type="AlphaFoldDB" id="M4QB30"/>
<evidence type="ECO:0000313" key="7">
    <source>
        <dbReference type="EMBL" id="AGH24511.1"/>
    </source>
</evidence>
<reference evidence="7" key="2">
    <citation type="journal article" date="2004" name="RNA">
        <title>Mitochondrial 3' tRNA editing in the jakobid Seculamonas ecuadoriensis: a novel mechanism and implications for tRNA processing.</title>
        <authorList>
            <person name="Leigh J."/>
            <person name="Lang B.F."/>
        </authorList>
    </citation>
    <scope>NUCLEOTIDE SEQUENCE</scope>
    <source>
        <strain evidence="7">ATCC 50688</strain>
    </source>
</reference>
<dbReference type="PIRSF" id="PIRSF002161">
    <property type="entry name" value="Ribosomal_L5"/>
    <property type="match status" value="1"/>
</dbReference>
<dbReference type="GO" id="GO:0005840">
    <property type="term" value="C:ribosome"/>
    <property type="evidence" value="ECO:0007669"/>
    <property type="project" value="UniProtKB-KW"/>
</dbReference>
<sequence>MLRLQQHYEQVVRPDMLYKYQYTNSHQIPSIQKVVLNMSIKDVVQDKKQILPGLLILEYITGQKAMAVKAKKSISNFKLRQGVPIGIKVTLRNKMLYRFLELLIFVALPRMRDLKPIKISNNCHTGHVSFGLRDLLIFPQIESEYDRFSKVYGLNITIVTNAKTIQESKTLLTSFQLPIV</sequence>
<gene>
    <name evidence="7" type="primary">rpl5</name>
</gene>
<evidence type="ECO:0000259" key="6">
    <source>
        <dbReference type="Pfam" id="PF00673"/>
    </source>
</evidence>
<dbReference type="InterPro" id="IPR002132">
    <property type="entry name" value="Ribosomal_uL5"/>
</dbReference>
<organism evidence="7">
    <name type="scientific">Seculamonas ecuadoriensis</name>
    <name type="common">Flagellate</name>
    <dbReference type="NCBI Taxonomy" id="221724"/>
    <lineage>
        <taxon>Eukaryota</taxon>
        <taxon>Discoba</taxon>
        <taxon>Jakobida</taxon>
        <taxon>Histionina</taxon>
        <taxon>Seculamonas</taxon>
    </lineage>
</organism>
<reference evidence="7" key="4">
    <citation type="journal article" date="2013" name="Genome Biol. Evol.">
        <title>Strikingly bacteria-like and gene-rich mitochondrial genomes throughout jakobid protists.</title>
        <authorList>
            <person name="Burger G."/>
            <person name="Gray M.W."/>
            <person name="Forget L."/>
            <person name="Lang B.F."/>
        </authorList>
    </citation>
    <scope>NUCLEOTIDE SEQUENCE</scope>
    <source>
        <strain evidence="7">ATCC 50688</strain>
    </source>
</reference>
<proteinExistence type="inferred from homology"/>
<dbReference type="NCBIfam" id="NF000585">
    <property type="entry name" value="PRK00010.1"/>
    <property type="match status" value="1"/>
</dbReference>
<protein>
    <submittedName>
        <fullName evidence="7">Ribosomal protein L5</fullName>
    </submittedName>
</protein>